<accession>A0A1G5K9X5</accession>
<dbReference type="InterPro" id="IPR023408">
    <property type="entry name" value="MscS_beta-dom_sf"/>
</dbReference>
<dbReference type="Gene3D" id="3.30.70.100">
    <property type="match status" value="1"/>
</dbReference>
<comment type="subcellular location">
    <subcellularLocation>
        <location evidence="1">Cell membrane</location>
        <topology evidence="1">Multi-pass membrane protein</topology>
    </subcellularLocation>
</comment>
<dbReference type="InterPro" id="IPR045275">
    <property type="entry name" value="MscS_archaea/bacteria_type"/>
</dbReference>
<name>A0A1G5K9X5_9FLAO</name>
<feature type="transmembrane region" description="Helical" evidence="8">
    <location>
        <begin position="383"/>
        <end position="401"/>
    </location>
</feature>
<feature type="domain" description="Mechanosensitive ion channel MscS C-terminal" evidence="11">
    <location>
        <begin position="503"/>
        <end position="584"/>
    </location>
</feature>
<dbReference type="AlphaFoldDB" id="A0A1G5K9X5"/>
<comment type="similarity">
    <text evidence="2">Belongs to the MscS (TC 1.A.23) family.</text>
</comment>
<dbReference type="InterPro" id="IPR006685">
    <property type="entry name" value="MscS_channel_2nd"/>
</dbReference>
<evidence type="ECO:0000256" key="7">
    <source>
        <dbReference type="SAM" id="MobiDB-lite"/>
    </source>
</evidence>
<evidence type="ECO:0000256" key="8">
    <source>
        <dbReference type="SAM" id="Phobius"/>
    </source>
</evidence>
<dbReference type="GO" id="GO:0005886">
    <property type="term" value="C:plasma membrane"/>
    <property type="evidence" value="ECO:0007669"/>
    <property type="project" value="UniProtKB-SubCell"/>
</dbReference>
<dbReference type="SUPFAM" id="SSF50182">
    <property type="entry name" value="Sm-like ribonucleoproteins"/>
    <property type="match status" value="1"/>
</dbReference>
<keyword evidence="13" id="KW-1185">Reference proteome</keyword>
<dbReference type="InterPro" id="IPR011066">
    <property type="entry name" value="MscS_channel_C_sf"/>
</dbReference>
<dbReference type="Pfam" id="PF00924">
    <property type="entry name" value="MS_channel_2nd"/>
    <property type="match status" value="1"/>
</dbReference>
<keyword evidence="6 8" id="KW-0472">Membrane</keyword>
<evidence type="ECO:0000259" key="10">
    <source>
        <dbReference type="Pfam" id="PF00924"/>
    </source>
</evidence>
<evidence type="ECO:0000313" key="12">
    <source>
        <dbReference type="EMBL" id="SCY96848.1"/>
    </source>
</evidence>
<evidence type="ECO:0000256" key="9">
    <source>
        <dbReference type="SAM" id="SignalP"/>
    </source>
</evidence>
<dbReference type="Gene3D" id="2.30.30.60">
    <property type="match status" value="1"/>
</dbReference>
<evidence type="ECO:0000256" key="2">
    <source>
        <dbReference type="ARBA" id="ARBA00008017"/>
    </source>
</evidence>
<keyword evidence="9" id="KW-0732">Signal</keyword>
<protein>
    <submittedName>
        <fullName evidence="12">Small-conductance mechanosensitive channel</fullName>
    </submittedName>
</protein>
<dbReference type="GO" id="GO:0008381">
    <property type="term" value="F:mechanosensitive monoatomic ion channel activity"/>
    <property type="evidence" value="ECO:0007669"/>
    <property type="project" value="InterPro"/>
</dbReference>
<feature type="signal peptide" evidence="9">
    <location>
        <begin position="1"/>
        <end position="19"/>
    </location>
</feature>
<dbReference type="STRING" id="490189.SAMN02927903_03160"/>
<feature type="transmembrane region" description="Helical" evidence="8">
    <location>
        <begin position="331"/>
        <end position="352"/>
    </location>
</feature>
<evidence type="ECO:0000256" key="4">
    <source>
        <dbReference type="ARBA" id="ARBA00022692"/>
    </source>
</evidence>
<dbReference type="OrthoDB" id="9809206at2"/>
<evidence type="ECO:0000313" key="13">
    <source>
        <dbReference type="Proteomes" id="UP000199354"/>
    </source>
</evidence>
<dbReference type="InterPro" id="IPR010920">
    <property type="entry name" value="LSM_dom_sf"/>
</dbReference>
<evidence type="ECO:0000256" key="3">
    <source>
        <dbReference type="ARBA" id="ARBA00022475"/>
    </source>
</evidence>
<gene>
    <name evidence="12" type="ORF">SAMN02927903_03160</name>
</gene>
<dbReference type="Gene3D" id="1.10.287.1260">
    <property type="match status" value="1"/>
</dbReference>
<dbReference type="Proteomes" id="UP000199354">
    <property type="component" value="Unassembled WGS sequence"/>
</dbReference>
<evidence type="ECO:0000256" key="6">
    <source>
        <dbReference type="ARBA" id="ARBA00023136"/>
    </source>
</evidence>
<feature type="transmembrane region" description="Helical" evidence="8">
    <location>
        <begin position="223"/>
        <end position="240"/>
    </location>
</feature>
<dbReference type="Pfam" id="PF21082">
    <property type="entry name" value="MS_channel_3rd"/>
    <property type="match status" value="1"/>
</dbReference>
<evidence type="ECO:0000259" key="11">
    <source>
        <dbReference type="Pfam" id="PF21082"/>
    </source>
</evidence>
<evidence type="ECO:0000256" key="5">
    <source>
        <dbReference type="ARBA" id="ARBA00022989"/>
    </source>
</evidence>
<feature type="domain" description="Mechanosensitive ion channel MscS" evidence="10">
    <location>
        <begin position="426"/>
        <end position="491"/>
    </location>
</feature>
<feature type="transmembrane region" description="Helical" evidence="8">
    <location>
        <begin position="285"/>
        <end position="311"/>
    </location>
</feature>
<reference evidence="12 13" key="1">
    <citation type="submission" date="2016-10" db="EMBL/GenBank/DDBJ databases">
        <authorList>
            <person name="de Groot N.N."/>
        </authorList>
    </citation>
    <scope>NUCLEOTIDE SEQUENCE [LARGE SCALE GENOMIC DNA]</scope>
    <source>
        <strain evidence="12 13">CGMCC 1.7031</strain>
    </source>
</reference>
<dbReference type="PANTHER" id="PTHR30221:SF18">
    <property type="entry name" value="SLL0590 PROTEIN"/>
    <property type="match status" value="1"/>
</dbReference>
<dbReference type="PANTHER" id="PTHR30221">
    <property type="entry name" value="SMALL-CONDUCTANCE MECHANOSENSITIVE CHANNEL"/>
    <property type="match status" value="1"/>
</dbReference>
<dbReference type="SUPFAM" id="SSF82689">
    <property type="entry name" value="Mechanosensitive channel protein MscS (YggB), C-terminal domain"/>
    <property type="match status" value="1"/>
</dbReference>
<sequence>MFKNTVCLVFALLCFFLDAATFAQNKEIKSPSDSTNAVLLSDYKKAFDQAERQRMADSIKKSVLQEQLASKKDAQAKEALVAQIDLLERQEKEARRLQKKNIDSLRFTAKKHPVLGFFNDTLFVIYNRLGSFSAADRAQAISKRIAALGDDFSFKSDSLAIADVESVTELSYGETILVSITEDDALWNDTTRPQLAAHYKKKIAAAVAEYRSETSVTELLKEIGMALALLTLLFAIIFYMQKLFRWTEKKIVQQKGQSIKSLTVSNYTVLDAHRLTRFFLFCNTILKWILILVLIYISLPILFAIFPWTSGLADKLLSYFLNPIKNIGRGLLGYLPKLITIVVIVTVFHYIIKLFRYFKNEIKSGALKINGFYPDWADPSFQIIRVLLYAFMFTVIFPYLPGSDSPVFRGVSVFLGVLFTFGSSGSLSNLMSGLVLTYMRAFKIGDRVKIGDITGDVIEKTLLVTRIRTIKNEIISVPNSNVMGSHTINYSSDAPEKGLILHTTVTIGYDVPWKNMYDALIAAALRTEHILSEPKPFVLQTGLEDFYVSYQLNAFTREPGKQATIYSELHQNIQDCCNEAGIEIMSPHYRSGRDGSTTTIPESYWKDKP</sequence>
<dbReference type="RefSeq" id="WP_091146697.1">
    <property type="nucleotide sequence ID" value="NZ_FMVF01000022.1"/>
</dbReference>
<keyword evidence="4 8" id="KW-0812">Transmembrane</keyword>
<feature type="chain" id="PRO_5011574018" evidence="9">
    <location>
        <begin position="20"/>
        <end position="609"/>
    </location>
</feature>
<feature type="region of interest" description="Disordered" evidence="7">
    <location>
        <begin position="588"/>
        <end position="609"/>
    </location>
</feature>
<keyword evidence="5 8" id="KW-1133">Transmembrane helix</keyword>
<organism evidence="12 13">
    <name type="scientific">Flavobacterium caeni</name>
    <dbReference type="NCBI Taxonomy" id="490189"/>
    <lineage>
        <taxon>Bacteria</taxon>
        <taxon>Pseudomonadati</taxon>
        <taxon>Bacteroidota</taxon>
        <taxon>Flavobacteriia</taxon>
        <taxon>Flavobacteriales</taxon>
        <taxon>Flavobacteriaceae</taxon>
        <taxon>Flavobacterium</taxon>
    </lineage>
</organism>
<feature type="transmembrane region" description="Helical" evidence="8">
    <location>
        <begin position="413"/>
        <end position="439"/>
    </location>
</feature>
<evidence type="ECO:0000256" key="1">
    <source>
        <dbReference type="ARBA" id="ARBA00004651"/>
    </source>
</evidence>
<dbReference type="InterPro" id="IPR049278">
    <property type="entry name" value="MS_channel_C"/>
</dbReference>
<proteinExistence type="inferred from homology"/>
<keyword evidence="3" id="KW-1003">Cell membrane</keyword>
<dbReference type="EMBL" id="FMVF01000022">
    <property type="protein sequence ID" value="SCY96848.1"/>
    <property type="molecule type" value="Genomic_DNA"/>
</dbReference>